<comment type="similarity">
    <text evidence="1 7">Belongs to the catalase family.</text>
</comment>
<dbReference type="GO" id="GO:0042744">
    <property type="term" value="P:hydrogen peroxide catabolic process"/>
    <property type="evidence" value="ECO:0007669"/>
    <property type="project" value="TreeGrafter"/>
</dbReference>
<evidence type="ECO:0000256" key="6">
    <source>
        <dbReference type="ARBA" id="ARBA00023004"/>
    </source>
</evidence>
<evidence type="ECO:0000256" key="3">
    <source>
        <dbReference type="ARBA" id="ARBA00022617"/>
    </source>
</evidence>
<dbReference type="Gene3D" id="1.20.1280.120">
    <property type="match status" value="1"/>
</dbReference>
<keyword evidence="10" id="KW-0812">Transmembrane</keyword>
<evidence type="ECO:0000256" key="7">
    <source>
        <dbReference type="PIRNR" id="PIRNR000296"/>
    </source>
</evidence>
<proteinExistence type="inferred from homology"/>
<dbReference type="InterPro" id="IPR018028">
    <property type="entry name" value="Catalase"/>
</dbReference>
<dbReference type="Gene3D" id="2.40.180.10">
    <property type="entry name" value="Catalase core domain"/>
    <property type="match status" value="1"/>
</dbReference>
<sequence length="369" mass="39714">MPVNDPADAPMTRHRWPALLAIALIVGGVALAFGWIAGWLTPGRLTPQRFTNAIESGNGQIYRGYRRAHAKGVCVAGYFEGNGQGVALSSARLFAPVRTPFTGRLSIAGGSPYGLDGKARVRSMALELNSDDGQQWRMAMNSFPFFGVSTVSAFYEQTRANTPDPATGKPDPAKQAAFLRAHPEFARFASWAKSAPWSTSWANTTFNGVNAFRFINARGEVRNVRWSMQPQAAFAAMTAEQRAAADGNFLGEDLQARLARAPLRWDMVVTLAQPGDPTADPAQPWPEDRQHVTVGTVVIESSTPQATGACRDINYDPLVLPTGVQGSDDPILAARSAVYSVSFNRREHDIASGKADTAIGKTAAPEARP</sequence>
<dbReference type="PIRSF" id="PIRSF000296">
    <property type="entry name" value="SrpA"/>
    <property type="match status" value="1"/>
</dbReference>
<evidence type="ECO:0000259" key="11">
    <source>
        <dbReference type="SMART" id="SM01060"/>
    </source>
</evidence>
<evidence type="ECO:0000256" key="10">
    <source>
        <dbReference type="SAM" id="Phobius"/>
    </source>
</evidence>
<dbReference type="CDD" id="cd08153">
    <property type="entry name" value="srpA_like"/>
    <property type="match status" value="1"/>
</dbReference>
<comment type="function">
    <text evidence="7">Has an organic peroxide-dependent peroxidase activity.</text>
</comment>
<dbReference type="PANTHER" id="PTHR11465">
    <property type="entry name" value="CATALASE"/>
    <property type="match status" value="1"/>
</dbReference>
<keyword evidence="6 7" id="KW-0408">Iron</keyword>
<dbReference type="AlphaFoldDB" id="A0AAU7QKM4"/>
<dbReference type="PROSITE" id="PS51402">
    <property type="entry name" value="CATALASE_3"/>
    <property type="match status" value="1"/>
</dbReference>
<dbReference type="SUPFAM" id="SSF56634">
    <property type="entry name" value="Heme-dependent catalase-like"/>
    <property type="match status" value="1"/>
</dbReference>
<dbReference type="GO" id="GO:0046872">
    <property type="term" value="F:metal ion binding"/>
    <property type="evidence" value="ECO:0007669"/>
    <property type="project" value="UniProtKB-KW"/>
</dbReference>
<comment type="cofactor">
    <cofactor evidence="7">
        <name>heme</name>
        <dbReference type="ChEBI" id="CHEBI:30413"/>
    </cofactor>
</comment>
<feature type="domain" description="Catalase core" evidence="11">
    <location>
        <begin position="47"/>
        <end position="368"/>
    </location>
</feature>
<accession>A0AAU7QKM4</accession>
<keyword evidence="5 7" id="KW-0560">Oxidoreductase</keyword>
<dbReference type="SMART" id="SM01060">
    <property type="entry name" value="Catalase"/>
    <property type="match status" value="1"/>
</dbReference>
<dbReference type="EMBL" id="CP157948">
    <property type="protein sequence ID" value="XBS90262.1"/>
    <property type="molecule type" value="Genomic_DNA"/>
</dbReference>
<evidence type="ECO:0000256" key="9">
    <source>
        <dbReference type="PIRSR" id="PIRSR000296-2"/>
    </source>
</evidence>
<dbReference type="GO" id="GO:0005737">
    <property type="term" value="C:cytoplasm"/>
    <property type="evidence" value="ECO:0007669"/>
    <property type="project" value="TreeGrafter"/>
</dbReference>
<dbReference type="EC" id="1.11.1.-" evidence="7"/>
<dbReference type="Pfam" id="PF00199">
    <property type="entry name" value="Catalase"/>
    <property type="match status" value="1"/>
</dbReference>
<evidence type="ECO:0000256" key="2">
    <source>
        <dbReference type="ARBA" id="ARBA00022559"/>
    </source>
</evidence>
<dbReference type="PANTHER" id="PTHR11465:SF9">
    <property type="entry name" value="CATALASE"/>
    <property type="match status" value="1"/>
</dbReference>
<feature type="transmembrane region" description="Helical" evidence="10">
    <location>
        <begin position="20"/>
        <end position="40"/>
    </location>
</feature>
<protein>
    <recommendedName>
        <fullName evidence="7">Catalase-related peroxidase</fullName>
        <ecNumber evidence="7">1.11.1.-</ecNumber>
    </recommendedName>
</protein>
<keyword evidence="2 7" id="KW-0575">Peroxidase</keyword>
<organism evidence="12">
    <name type="scientific">Rhodanobacter sp. IGA1.0</name>
    <dbReference type="NCBI Taxonomy" id="3158582"/>
    <lineage>
        <taxon>Bacteria</taxon>
        <taxon>Pseudomonadati</taxon>
        <taxon>Pseudomonadota</taxon>
        <taxon>Gammaproteobacteria</taxon>
        <taxon>Lysobacterales</taxon>
        <taxon>Rhodanobacteraceae</taxon>
        <taxon>Rhodanobacter</taxon>
    </lineage>
</organism>
<evidence type="ECO:0000313" key="12">
    <source>
        <dbReference type="EMBL" id="XBS90262.1"/>
    </source>
</evidence>
<keyword evidence="10" id="KW-1133">Transmembrane helix</keyword>
<gene>
    <name evidence="12" type="ORF">ABNK63_01050</name>
</gene>
<evidence type="ECO:0000256" key="1">
    <source>
        <dbReference type="ARBA" id="ARBA00005329"/>
    </source>
</evidence>
<dbReference type="GO" id="GO:0004096">
    <property type="term" value="F:catalase activity"/>
    <property type="evidence" value="ECO:0007669"/>
    <property type="project" value="InterPro"/>
</dbReference>
<evidence type="ECO:0000256" key="8">
    <source>
        <dbReference type="PIRSR" id="PIRSR000296-1"/>
    </source>
</evidence>
<evidence type="ECO:0000256" key="4">
    <source>
        <dbReference type="ARBA" id="ARBA00022723"/>
    </source>
</evidence>
<dbReference type="InterPro" id="IPR011614">
    <property type="entry name" value="Catalase_core"/>
</dbReference>
<feature type="binding site" description="axial binding residue" evidence="9">
    <location>
        <position position="339"/>
    </location>
    <ligand>
        <name>heme</name>
        <dbReference type="ChEBI" id="CHEBI:30413"/>
    </ligand>
    <ligandPart>
        <name>Fe</name>
        <dbReference type="ChEBI" id="CHEBI:18248"/>
    </ligandPart>
</feature>
<evidence type="ECO:0000256" key="5">
    <source>
        <dbReference type="ARBA" id="ARBA00023002"/>
    </source>
</evidence>
<reference evidence="12" key="1">
    <citation type="submission" date="2024-06" db="EMBL/GenBank/DDBJ databases">
        <authorList>
            <person name="Sun Y."/>
        </authorList>
    </citation>
    <scope>NUCLEOTIDE SEQUENCE</scope>
    <source>
        <strain evidence="12">IGA1.0</strain>
    </source>
</reference>
<feature type="active site" evidence="8">
    <location>
        <position position="69"/>
    </location>
</feature>
<keyword evidence="3 7" id="KW-0349">Heme</keyword>
<keyword evidence="10" id="KW-0472">Membrane</keyword>
<dbReference type="InterPro" id="IPR020835">
    <property type="entry name" value="Catalase_sf"/>
</dbReference>
<dbReference type="RefSeq" id="WP_350016438.1">
    <property type="nucleotide sequence ID" value="NZ_CP157948.1"/>
</dbReference>
<dbReference type="GO" id="GO:0020037">
    <property type="term" value="F:heme binding"/>
    <property type="evidence" value="ECO:0007669"/>
    <property type="project" value="InterPro"/>
</dbReference>
<keyword evidence="4 7" id="KW-0479">Metal-binding</keyword>
<dbReference type="GO" id="GO:0042542">
    <property type="term" value="P:response to hydrogen peroxide"/>
    <property type="evidence" value="ECO:0007669"/>
    <property type="project" value="TreeGrafter"/>
</dbReference>
<dbReference type="InterPro" id="IPR024168">
    <property type="entry name" value="Catalase_SrpA-type_pred"/>
</dbReference>
<name>A0AAU7QKM4_9GAMM</name>